<feature type="domain" description="Ubiquitin 3 binding protein But2 C-terminal" evidence="3">
    <location>
        <begin position="71"/>
        <end position="212"/>
    </location>
</feature>
<dbReference type="OrthoDB" id="4657524at2759"/>
<name>A0A922NNF3_9PLEO</name>
<reference evidence="5" key="1">
    <citation type="journal article" date="2022" name="Microb. Genom.">
        <title>A global pangenome for the wheat fungal pathogen Pyrenophora tritici-repentis and prediction of effector protein structural homology.</title>
        <authorList>
            <person name="Moolhuijzen P.M."/>
            <person name="See P.T."/>
            <person name="Shi G."/>
            <person name="Powell H.R."/>
            <person name="Cockram J."/>
            <person name="Jorgensen L.N."/>
            <person name="Benslimane H."/>
            <person name="Strelkov S.E."/>
            <person name="Turner J."/>
            <person name="Liu Z."/>
            <person name="Moffat C.S."/>
        </authorList>
    </citation>
    <scope>NUCLEOTIDE SEQUENCE [LARGE SCALE GENOMIC DNA]</scope>
</reference>
<feature type="compositionally biased region" description="Pro residues" evidence="1">
    <location>
        <begin position="17"/>
        <end position="26"/>
    </location>
</feature>
<dbReference type="PANTHER" id="PTHR39613">
    <property type="entry name" value="ANCHORED CELL WALL PROTEIN, PUTATIVE (AFU_ORTHOLOGUE AFUA_4G08960)-RELATED"/>
    <property type="match status" value="1"/>
</dbReference>
<accession>A0A922NNF3</accession>
<dbReference type="PANTHER" id="PTHR39613:SF1">
    <property type="entry name" value="ANCHORED CELL WALL PROTEIN, PUTATIVE (AFU_ORTHOLOGUE AFUA_4G08960)-RELATED"/>
    <property type="match status" value="1"/>
</dbReference>
<feature type="compositionally biased region" description="Low complexity" evidence="1">
    <location>
        <begin position="28"/>
        <end position="38"/>
    </location>
</feature>
<dbReference type="OMA" id="CNLVFDF"/>
<feature type="signal peptide" evidence="2">
    <location>
        <begin position="1"/>
        <end position="16"/>
    </location>
</feature>
<feature type="region of interest" description="Disordered" evidence="1">
    <location>
        <begin position="15"/>
        <end position="66"/>
    </location>
</feature>
<keyword evidence="5" id="KW-1185">Reference proteome</keyword>
<evidence type="ECO:0000313" key="4">
    <source>
        <dbReference type="EMBL" id="KAI1520083.1"/>
    </source>
</evidence>
<keyword evidence="2" id="KW-0732">Signal</keyword>
<organism evidence="4 5">
    <name type="scientific">Pyrenophora tritici-repentis</name>
    <dbReference type="NCBI Taxonomy" id="45151"/>
    <lineage>
        <taxon>Eukaryota</taxon>
        <taxon>Fungi</taxon>
        <taxon>Dikarya</taxon>
        <taxon>Ascomycota</taxon>
        <taxon>Pezizomycotina</taxon>
        <taxon>Dothideomycetes</taxon>
        <taxon>Pleosporomycetidae</taxon>
        <taxon>Pleosporales</taxon>
        <taxon>Pleosporineae</taxon>
        <taxon>Pleosporaceae</taxon>
        <taxon>Pyrenophora</taxon>
    </lineage>
</organism>
<feature type="chain" id="PRO_5037426757" evidence="2">
    <location>
        <begin position="17"/>
        <end position="235"/>
    </location>
</feature>
<evidence type="ECO:0000259" key="3">
    <source>
        <dbReference type="Pfam" id="PF09792"/>
    </source>
</evidence>
<dbReference type="EMBL" id="NRDI02000001">
    <property type="protein sequence ID" value="KAI1520083.1"/>
    <property type="molecule type" value="Genomic_DNA"/>
</dbReference>
<evidence type="ECO:0000256" key="2">
    <source>
        <dbReference type="SAM" id="SignalP"/>
    </source>
</evidence>
<sequence length="235" mass="24225">MKTFAILSMLLATALAAPPPPGPPGLSNPGKANGKANGKPPPPPPPPQPKCPTNSAQPDGRLPNGAISTSALVPIAATSPNTPFPSVEWAIVTPNDICTIFNLQLDSDATQGKICNLVFDFPDDKGLYVYFGSGHFTFTGYAINAGAVPGQTTYNNQPAPGPSPPNPPPTLLPGHSYIINSSPCGIPPHIGQVTVSGALCSKDTILSFKQSNGNGQCPMGFYVVLTDDPNAQKSS</sequence>
<evidence type="ECO:0000256" key="1">
    <source>
        <dbReference type="SAM" id="MobiDB-lite"/>
    </source>
</evidence>
<feature type="compositionally biased region" description="Pro residues" evidence="1">
    <location>
        <begin position="39"/>
        <end position="50"/>
    </location>
</feature>
<dbReference type="Proteomes" id="UP000249757">
    <property type="component" value="Unassembled WGS sequence"/>
</dbReference>
<evidence type="ECO:0000313" key="5">
    <source>
        <dbReference type="Proteomes" id="UP000249757"/>
    </source>
</evidence>
<gene>
    <name evidence="4" type="ORF">Ptr86124_000451</name>
</gene>
<dbReference type="InterPro" id="IPR018620">
    <property type="entry name" value="Ubiquitin3-bd_protein_But2_C"/>
</dbReference>
<dbReference type="AlphaFoldDB" id="A0A922NNF3"/>
<comment type="caution">
    <text evidence="4">The sequence shown here is derived from an EMBL/GenBank/DDBJ whole genome shotgun (WGS) entry which is preliminary data.</text>
</comment>
<protein>
    <submittedName>
        <fullName evidence="4">Ubiquitin 3 binding protein But2 C-terminal domain containing protein</fullName>
    </submittedName>
</protein>
<dbReference type="Pfam" id="PF09792">
    <property type="entry name" value="But2"/>
    <property type="match status" value="1"/>
</dbReference>
<proteinExistence type="predicted"/>